<evidence type="ECO:0000313" key="9">
    <source>
        <dbReference type="EMBL" id="GCE76406.1"/>
    </source>
</evidence>
<evidence type="ECO:0000256" key="1">
    <source>
        <dbReference type="ARBA" id="ARBA00022692"/>
    </source>
</evidence>
<dbReference type="GO" id="GO:0004888">
    <property type="term" value="F:transmembrane signaling receptor activity"/>
    <property type="evidence" value="ECO:0007669"/>
    <property type="project" value="InterPro"/>
</dbReference>
<evidence type="ECO:0000313" key="10">
    <source>
        <dbReference type="Proteomes" id="UP000289954"/>
    </source>
</evidence>
<feature type="transmembrane region" description="Helical" evidence="6">
    <location>
        <begin position="201"/>
        <end position="221"/>
    </location>
</feature>
<dbReference type="AlphaFoldDB" id="A0A402DQN9"/>
<dbReference type="PANTHER" id="PTHR32089:SF112">
    <property type="entry name" value="LYSOZYME-LIKE PROTEIN-RELATED"/>
    <property type="match status" value="1"/>
</dbReference>
<dbReference type="InterPro" id="IPR003660">
    <property type="entry name" value="HAMP_dom"/>
</dbReference>
<name>A0A402DQN9_9CELL</name>
<evidence type="ECO:0000256" key="4">
    <source>
        <dbReference type="ARBA" id="ARBA00029447"/>
    </source>
</evidence>
<organism evidence="9 10">
    <name type="scientific">Cellulomonas biazotea</name>
    <dbReference type="NCBI Taxonomy" id="1709"/>
    <lineage>
        <taxon>Bacteria</taxon>
        <taxon>Bacillati</taxon>
        <taxon>Actinomycetota</taxon>
        <taxon>Actinomycetes</taxon>
        <taxon>Micrococcales</taxon>
        <taxon>Cellulomonadaceae</taxon>
        <taxon>Cellulomonas</taxon>
    </lineage>
</organism>
<comment type="similarity">
    <text evidence="4">Belongs to the methyl-accepting chemotaxis (MCP) protein family.</text>
</comment>
<evidence type="ECO:0008006" key="11">
    <source>
        <dbReference type="Google" id="ProtNLM"/>
    </source>
</evidence>
<comment type="caution">
    <text evidence="9">The sequence shown here is derived from an EMBL/GenBank/DDBJ whole genome shotgun (WGS) entry which is preliminary data.</text>
</comment>
<dbReference type="GO" id="GO:0007165">
    <property type="term" value="P:signal transduction"/>
    <property type="evidence" value="ECO:0007669"/>
    <property type="project" value="UniProtKB-KW"/>
</dbReference>
<dbReference type="PROSITE" id="PS50111">
    <property type="entry name" value="CHEMOTAXIS_TRANSDUC_2"/>
    <property type="match status" value="1"/>
</dbReference>
<dbReference type="Pfam" id="PF00672">
    <property type="entry name" value="HAMP"/>
    <property type="match status" value="1"/>
</dbReference>
<accession>A0A402DQN9</accession>
<dbReference type="PRINTS" id="PR00260">
    <property type="entry name" value="CHEMTRNSDUCR"/>
</dbReference>
<dbReference type="InterPro" id="IPR004089">
    <property type="entry name" value="MCPsignal_dom"/>
</dbReference>
<dbReference type="Pfam" id="PF05227">
    <property type="entry name" value="CHASE3"/>
    <property type="match status" value="1"/>
</dbReference>
<dbReference type="SUPFAM" id="SSF58104">
    <property type="entry name" value="Methyl-accepting chemotaxis protein (MCP) signaling domain"/>
    <property type="match status" value="1"/>
</dbReference>
<feature type="domain" description="HAMP" evidence="8">
    <location>
        <begin position="223"/>
        <end position="277"/>
    </location>
</feature>
<dbReference type="CDD" id="cd19410">
    <property type="entry name" value="HK9-like_sensor"/>
    <property type="match status" value="1"/>
</dbReference>
<reference evidence="9 10" key="1">
    <citation type="submission" date="2019-01" db="EMBL/GenBank/DDBJ databases">
        <title>Draft genome sequence of Cellulomonas takizawaensis strain TKZ-21.</title>
        <authorList>
            <person name="Yamamura H."/>
            <person name="Hayashi T."/>
            <person name="Hamada M."/>
            <person name="Serisawa Y."/>
            <person name="Matsuyama K."/>
            <person name="Nakagawa Y."/>
            <person name="Otoguro M."/>
            <person name="Yanagida F."/>
            <person name="Hayakawa M."/>
        </authorList>
    </citation>
    <scope>NUCLEOTIDE SEQUENCE [LARGE SCALE GENOMIC DNA]</scope>
    <source>
        <strain evidence="9 10">NBRC12680</strain>
    </source>
</reference>
<dbReference type="GO" id="GO:0016020">
    <property type="term" value="C:membrane"/>
    <property type="evidence" value="ECO:0007669"/>
    <property type="project" value="InterPro"/>
</dbReference>
<dbReference type="SMART" id="SM00283">
    <property type="entry name" value="MA"/>
    <property type="match status" value="1"/>
</dbReference>
<sequence length="540" mass="56230">MSTTESAADRRTVGRRRMTWPIGRRLVAGYAVALVLMAAIGVVSFVNTQALVRNNGWVQHTNEVLNETDAILSSLKDAETGQRGYLITGVDTYLAPYTAAKVAVTDHVDTARQLTGDNADQQARLDELEPLIAAKFAEMQETIDVRGTDGFEAAQAIVLSDQGKVVMDQIRALLDDVRADESALLVERAADADLAAKATTAVVLGGTMLAAIVVLLIATFLTRSITRPINALTSRLREIADGDGDLTQRVDDTRTDEVGELATVFNRFVGNIATLVRQIGETASTSSAAAQELSVVSAEMTRQSTDAAAQATTAAAAAEQVSANVQTVAAASEQMGASIHEIARSASEASGAGRTAVTSTDEATTTVGRLGESSAAIGGVVALINTIAQQTNLLALNATIEAARAGESGKGFAVVAGEVKELAQQTAQATEEITARITQIQADVDVAVTAISTTTQVIGQVNDHQTSIAGAVEEQSSTTTSMAANVAEAAVGATVIADNVRSIANNAQQTVGSIEQIRSSADELARNSQHLDALVGRFRV</sequence>
<protein>
    <recommendedName>
        <fullName evidence="11">Chemotaxis protein</fullName>
    </recommendedName>
</protein>
<dbReference type="InterPro" id="IPR007891">
    <property type="entry name" value="CHASE3"/>
</dbReference>
<dbReference type="PROSITE" id="PS50885">
    <property type="entry name" value="HAMP"/>
    <property type="match status" value="1"/>
</dbReference>
<dbReference type="Pfam" id="PF00015">
    <property type="entry name" value="MCPsignal"/>
    <property type="match status" value="1"/>
</dbReference>
<dbReference type="Proteomes" id="UP000289954">
    <property type="component" value="Unassembled WGS sequence"/>
</dbReference>
<evidence type="ECO:0000256" key="6">
    <source>
        <dbReference type="SAM" id="Phobius"/>
    </source>
</evidence>
<dbReference type="Gene3D" id="1.10.287.950">
    <property type="entry name" value="Methyl-accepting chemotaxis protein"/>
    <property type="match status" value="1"/>
</dbReference>
<dbReference type="CDD" id="cd06225">
    <property type="entry name" value="HAMP"/>
    <property type="match status" value="1"/>
</dbReference>
<evidence type="ECO:0000256" key="2">
    <source>
        <dbReference type="ARBA" id="ARBA00022989"/>
    </source>
</evidence>
<evidence type="ECO:0000259" key="8">
    <source>
        <dbReference type="PROSITE" id="PS50885"/>
    </source>
</evidence>
<evidence type="ECO:0000256" key="3">
    <source>
        <dbReference type="ARBA" id="ARBA00023224"/>
    </source>
</evidence>
<keyword evidence="6" id="KW-0472">Membrane</keyword>
<proteinExistence type="inferred from homology"/>
<dbReference type="PANTHER" id="PTHR32089">
    <property type="entry name" value="METHYL-ACCEPTING CHEMOTAXIS PROTEIN MCPB"/>
    <property type="match status" value="1"/>
</dbReference>
<keyword evidence="2 6" id="KW-1133">Transmembrane helix</keyword>
<dbReference type="InterPro" id="IPR004090">
    <property type="entry name" value="Chemotax_Me-accpt_rcpt"/>
</dbReference>
<dbReference type="EMBL" id="BIMR01000094">
    <property type="protein sequence ID" value="GCE76406.1"/>
    <property type="molecule type" value="Genomic_DNA"/>
</dbReference>
<feature type="domain" description="Methyl-accepting transducer" evidence="7">
    <location>
        <begin position="282"/>
        <end position="525"/>
    </location>
</feature>
<evidence type="ECO:0000256" key="5">
    <source>
        <dbReference type="PROSITE-ProRule" id="PRU00284"/>
    </source>
</evidence>
<evidence type="ECO:0000259" key="7">
    <source>
        <dbReference type="PROSITE" id="PS50111"/>
    </source>
</evidence>
<keyword evidence="3 5" id="KW-0807">Transducer</keyword>
<feature type="transmembrane region" description="Helical" evidence="6">
    <location>
        <begin position="26"/>
        <end position="46"/>
    </location>
</feature>
<keyword evidence="10" id="KW-1185">Reference proteome</keyword>
<gene>
    <name evidence="9" type="ORF">CBZ_14620</name>
</gene>
<dbReference type="SMART" id="SM00304">
    <property type="entry name" value="HAMP"/>
    <property type="match status" value="1"/>
</dbReference>
<keyword evidence="1 6" id="KW-0812">Transmembrane</keyword>
<dbReference type="GO" id="GO:0006935">
    <property type="term" value="P:chemotaxis"/>
    <property type="evidence" value="ECO:0007669"/>
    <property type="project" value="InterPro"/>
</dbReference>
<dbReference type="OrthoDB" id="3378718at2"/>
<dbReference type="RefSeq" id="WP_130781000.1">
    <property type="nucleotide sequence ID" value="NZ_BIMR01000094.1"/>
</dbReference>